<evidence type="ECO:0000313" key="11">
    <source>
        <dbReference type="EMBL" id="PWK54041.1"/>
    </source>
</evidence>
<dbReference type="KEGG" id="salo:EF888_19180"/>
<dbReference type="GO" id="GO:0022857">
    <property type="term" value="F:transmembrane transporter activity"/>
    <property type="evidence" value="ECO:0007669"/>
    <property type="project" value="UniProtKB-UniRule"/>
</dbReference>
<reference evidence="11 12" key="1">
    <citation type="submission" date="2018-05" db="EMBL/GenBank/DDBJ databases">
        <title>Genomic Encyclopedia of Type Strains, Phase IV (KMG-IV): sequencing the most valuable type-strain genomes for metagenomic binning, comparative biology and taxonomic classification.</title>
        <authorList>
            <person name="Goeker M."/>
        </authorList>
    </citation>
    <scope>NUCLEOTIDE SEQUENCE [LARGE SCALE GENOMIC DNA]</scope>
    <source>
        <strain evidence="11 12">DSM 103371</strain>
    </source>
</reference>
<keyword evidence="5 9" id="KW-0812">Transmembrane</keyword>
<evidence type="ECO:0000256" key="4">
    <source>
        <dbReference type="ARBA" id="ARBA00022519"/>
    </source>
</evidence>
<evidence type="ECO:0000313" key="12">
    <source>
        <dbReference type="Proteomes" id="UP000245390"/>
    </source>
</evidence>
<evidence type="ECO:0000256" key="1">
    <source>
        <dbReference type="ARBA" id="ARBA00004429"/>
    </source>
</evidence>
<feature type="domain" description="Tripartite ATP-independent periplasmic transporters DctQ component" evidence="10">
    <location>
        <begin position="35"/>
        <end position="163"/>
    </location>
</feature>
<feature type="transmembrane region" description="Helical" evidence="9">
    <location>
        <begin position="97"/>
        <end position="118"/>
    </location>
</feature>
<dbReference type="InterPro" id="IPR055348">
    <property type="entry name" value="DctQ"/>
</dbReference>
<feature type="transmembrane region" description="Helical" evidence="9">
    <location>
        <begin position="18"/>
        <end position="46"/>
    </location>
</feature>
<dbReference type="InterPro" id="IPR007387">
    <property type="entry name" value="TRAP_DctQ"/>
</dbReference>
<keyword evidence="4 9" id="KW-0997">Cell inner membrane</keyword>
<gene>
    <name evidence="11" type="ORF">C8D95_11229</name>
</gene>
<comment type="caution">
    <text evidence="11">The sequence shown here is derived from an EMBL/GenBank/DDBJ whole genome shotgun (WGS) entry which is preliminary data.</text>
</comment>
<dbReference type="PANTHER" id="PTHR35011:SF10">
    <property type="entry name" value="TRAP TRANSPORTER SMALL PERMEASE PROTEIN"/>
    <property type="match status" value="1"/>
</dbReference>
<evidence type="ECO:0000256" key="2">
    <source>
        <dbReference type="ARBA" id="ARBA00022448"/>
    </source>
</evidence>
<evidence type="ECO:0000259" key="10">
    <source>
        <dbReference type="Pfam" id="PF04290"/>
    </source>
</evidence>
<keyword evidence="3" id="KW-1003">Cell membrane</keyword>
<dbReference type="AlphaFoldDB" id="A0A316FZH0"/>
<evidence type="ECO:0000256" key="5">
    <source>
        <dbReference type="ARBA" id="ARBA00022692"/>
    </source>
</evidence>
<comment type="function">
    <text evidence="9">Part of the tripartite ATP-independent periplasmic (TRAP) transport system.</text>
</comment>
<organism evidence="11 12">
    <name type="scientific">Silicimonas algicola</name>
    <dbReference type="NCBI Taxonomy" id="1826607"/>
    <lineage>
        <taxon>Bacteria</taxon>
        <taxon>Pseudomonadati</taxon>
        <taxon>Pseudomonadota</taxon>
        <taxon>Alphaproteobacteria</taxon>
        <taxon>Rhodobacterales</taxon>
        <taxon>Paracoccaceae</taxon>
    </lineage>
</organism>
<accession>A0A316FZH0</accession>
<keyword evidence="12" id="KW-1185">Reference proteome</keyword>
<comment type="subcellular location">
    <subcellularLocation>
        <location evidence="1 9">Cell inner membrane</location>
        <topology evidence="1 9">Multi-pass membrane protein</topology>
    </subcellularLocation>
</comment>
<dbReference type="GO" id="GO:0005886">
    <property type="term" value="C:plasma membrane"/>
    <property type="evidence" value="ECO:0007669"/>
    <property type="project" value="UniProtKB-SubCell"/>
</dbReference>
<evidence type="ECO:0000256" key="7">
    <source>
        <dbReference type="ARBA" id="ARBA00023136"/>
    </source>
</evidence>
<dbReference type="OrthoDB" id="7159137at2"/>
<comment type="subunit">
    <text evidence="9">The complex comprises the extracytoplasmic solute receptor protein and the two transmembrane proteins.</text>
</comment>
<keyword evidence="2 9" id="KW-0813">Transport</keyword>
<dbReference type="Proteomes" id="UP000245390">
    <property type="component" value="Unassembled WGS sequence"/>
</dbReference>
<dbReference type="GO" id="GO:0015740">
    <property type="term" value="P:C4-dicarboxylate transport"/>
    <property type="evidence" value="ECO:0007669"/>
    <property type="project" value="TreeGrafter"/>
</dbReference>
<feature type="transmembrane region" description="Helical" evidence="9">
    <location>
        <begin position="58"/>
        <end position="77"/>
    </location>
</feature>
<dbReference type="PANTHER" id="PTHR35011">
    <property type="entry name" value="2,3-DIKETO-L-GULONATE TRAP TRANSPORTER SMALL PERMEASE PROTEIN YIAM"/>
    <property type="match status" value="1"/>
</dbReference>
<dbReference type="Pfam" id="PF04290">
    <property type="entry name" value="DctQ"/>
    <property type="match status" value="1"/>
</dbReference>
<proteinExistence type="inferred from homology"/>
<evidence type="ECO:0000256" key="3">
    <source>
        <dbReference type="ARBA" id="ARBA00022475"/>
    </source>
</evidence>
<name>A0A316FZH0_9RHOB</name>
<sequence>MSDPAPVDTPLPVRAMNAVSTVCGVIAALMILSSVLITCQMIFVRLILNRSTIWQTEAVIYLMIGATLIGLPYVQKLRGHVGVDLLPSLLPPGPRRVLALFVLVLTIAMAGAMVWYGFDTFHLAWSRNWKSETVWAFPLWIPYGAVPLGFALYFLQLSMDLWMTVSGRDNPLAASMAHEAELEERVG</sequence>
<evidence type="ECO:0000256" key="8">
    <source>
        <dbReference type="ARBA" id="ARBA00038436"/>
    </source>
</evidence>
<dbReference type="EMBL" id="QGGV01000012">
    <property type="protein sequence ID" value="PWK54041.1"/>
    <property type="molecule type" value="Genomic_DNA"/>
</dbReference>
<protein>
    <recommendedName>
        <fullName evidence="9">TRAP transporter small permease protein</fullName>
    </recommendedName>
</protein>
<evidence type="ECO:0000256" key="9">
    <source>
        <dbReference type="RuleBase" id="RU369079"/>
    </source>
</evidence>
<comment type="similarity">
    <text evidence="8 9">Belongs to the TRAP transporter small permease family.</text>
</comment>
<dbReference type="RefSeq" id="WP_109760832.1">
    <property type="nucleotide sequence ID" value="NZ_CP034588.1"/>
</dbReference>
<evidence type="ECO:0000256" key="6">
    <source>
        <dbReference type="ARBA" id="ARBA00022989"/>
    </source>
</evidence>
<keyword evidence="7 9" id="KW-0472">Membrane</keyword>
<feature type="transmembrane region" description="Helical" evidence="9">
    <location>
        <begin position="134"/>
        <end position="155"/>
    </location>
</feature>
<keyword evidence="6 9" id="KW-1133">Transmembrane helix</keyword>